<feature type="domain" description="Phage tail lysozyme" evidence="3">
    <location>
        <begin position="624"/>
        <end position="758"/>
    </location>
</feature>
<evidence type="ECO:0000259" key="2">
    <source>
        <dbReference type="Pfam" id="PF06791"/>
    </source>
</evidence>
<keyword evidence="5" id="KW-1185">Reference proteome</keyword>
<evidence type="ECO:0000313" key="5">
    <source>
        <dbReference type="Proteomes" id="UP001209803"/>
    </source>
</evidence>
<dbReference type="Pfam" id="PF06791">
    <property type="entry name" value="TMP_2"/>
    <property type="match status" value="1"/>
</dbReference>
<dbReference type="InterPro" id="IPR009628">
    <property type="entry name" value="Phage_tape_measure_N"/>
</dbReference>
<organism evidence="4 5">
    <name type="scientific">Roseibium porphyridii</name>
    <dbReference type="NCBI Taxonomy" id="2866279"/>
    <lineage>
        <taxon>Bacteria</taxon>
        <taxon>Pseudomonadati</taxon>
        <taxon>Pseudomonadota</taxon>
        <taxon>Alphaproteobacteria</taxon>
        <taxon>Hyphomicrobiales</taxon>
        <taxon>Stappiaceae</taxon>
        <taxon>Roseibium</taxon>
    </lineage>
</organism>
<dbReference type="Proteomes" id="UP001209803">
    <property type="component" value="Chromosome"/>
</dbReference>
<feature type="region of interest" description="Disordered" evidence="1">
    <location>
        <begin position="963"/>
        <end position="984"/>
    </location>
</feature>
<gene>
    <name evidence="4" type="ORF">K1718_13365</name>
</gene>
<dbReference type="RefSeq" id="WP_265682261.1">
    <property type="nucleotide sequence ID" value="NZ_CP120863.1"/>
</dbReference>
<name>A0ABY8F9X8_9HYPH</name>
<dbReference type="EMBL" id="CP120863">
    <property type="protein sequence ID" value="WFE92308.1"/>
    <property type="molecule type" value="Genomic_DNA"/>
</dbReference>
<dbReference type="Gene3D" id="1.10.530.10">
    <property type="match status" value="1"/>
</dbReference>
<accession>A0ABY8F9X8</accession>
<evidence type="ECO:0000313" key="4">
    <source>
        <dbReference type="EMBL" id="WFE92308.1"/>
    </source>
</evidence>
<dbReference type="SUPFAM" id="SSF53955">
    <property type="entry name" value="Lysozyme-like"/>
    <property type="match status" value="1"/>
</dbReference>
<dbReference type="Pfam" id="PF18013">
    <property type="entry name" value="Phage_lysozyme2"/>
    <property type="match status" value="1"/>
</dbReference>
<feature type="domain" description="Bacteriophage tail tape measure N-terminal" evidence="2">
    <location>
        <begin position="77"/>
        <end position="179"/>
    </location>
</feature>
<dbReference type="InterPro" id="IPR041219">
    <property type="entry name" value="Phage_lysozyme2"/>
</dbReference>
<evidence type="ECO:0000259" key="3">
    <source>
        <dbReference type="Pfam" id="PF18013"/>
    </source>
</evidence>
<protein>
    <submittedName>
        <fullName evidence="4">Phage tail tip lysozyme</fullName>
    </submittedName>
</protein>
<evidence type="ECO:0000256" key="1">
    <source>
        <dbReference type="SAM" id="MobiDB-lite"/>
    </source>
</evidence>
<proteinExistence type="predicted"/>
<sequence length="984" mass="103230">MTAPLRMEMVAALDASQVKSGARDARQEIGRLGDSARGAARDFSAASVAAGKAAGAQAAAARSANQAGHFIKQQGLQAANANRLAAHEATNLSYQMNDIAVSLASGQSPFIVMAQQGSQVSQIMGKRGLGQILPAIAGGIASMINPTTILFAALAAGAVAGQAAFKSMRGEVHDLEKVLDDHADLVRRIKDAYKEAEDGAISYAAAGSRALELDRVTQERAERKALKREFETFREALGPNEVRLQGLGIATDPYRRAREAIDDLIASAKDGDPAFARLQERLAEIALTPKLSKQQQKSLTFVTELTRAGVSAEKALQETASGLEVIGSNFEEFTQKAKEFRKALDQLNAGDRNLGRRDVARETYEEAIQAAQGTRERILAERALRDRLQRIGDQEAARLIPVPGKKPVSIDLGSEARELLKTQEEQLAKLRLEASLIGASDLVRQRALATLEAEIEIRNAGIDAHSREADRIRENAAAIAEMTSELDRSQAAWESVKSTGERSIDTLVDKLSSGDLEGALKAITADLSKQLLTLGAANPLKNALFNSGLPTIADAGGIGGFFKSLFGGGPLATGSMQVQAATVLVNGEPLSAFSAFNNSPSNDNPALSLAAGNSNIQRGGVPSQIWSFFKGKGLKDHQVAAILGHVKAESAFNPLAVGDGGNAFGLFQHNDRRFNLFDAIGGRKNLGNVQGQLDFVWQELMTTESRVMKALLGSTDLKGATAAFGGFERPAGFSWGNPEAMHNWTGRLQAAEEALTTFGGGLTNTTSGLSRLDGGLGSAVSALANGSGSLADTATAFAGQSENLAGSLSKGLQTVFNQSGEGGAGGGFGGVLSSVFSGIGSLFGFQRGGDTGPGADSDVKGLVHANEYVFSAPATRRIGTATLDALHRGSLKGYQYGGFVSSTAGSVSGRAANSNHQAAAPVSITIQNNAGVQIETQEEQDPGGGRSLRFVLSEQFANALDTPGGAASRMMKSQFGLQKRRVKR</sequence>
<dbReference type="InterPro" id="IPR023346">
    <property type="entry name" value="Lysozyme-like_dom_sf"/>
</dbReference>
<reference evidence="4 5" key="1">
    <citation type="submission" date="2023-03" db="EMBL/GenBank/DDBJ databases">
        <title>Roseibium porphyridii sp. nov. and Roseibium rhodosorbium sp. nov. isolated from marine algae, Porphyridium cruentum and Rhodosorus marinus, respectively.</title>
        <authorList>
            <person name="Lee M.W."/>
            <person name="Choi B.J."/>
            <person name="Lee J.K."/>
            <person name="Choi D.G."/>
            <person name="Baek J.H."/>
            <person name="Bayburt H."/>
            <person name="Kim J.M."/>
            <person name="Han D.M."/>
            <person name="Kim K.H."/>
            <person name="Jeon C.O."/>
        </authorList>
    </citation>
    <scope>NUCLEOTIDE SEQUENCE [LARGE SCALE GENOMIC DNA]</scope>
    <source>
        <strain evidence="4 5">KMA01</strain>
    </source>
</reference>